<comment type="caution">
    <text evidence="3">The sequence shown here is derived from an EMBL/GenBank/DDBJ whole genome shotgun (WGS) entry which is preliminary data.</text>
</comment>
<evidence type="ECO:0000313" key="3">
    <source>
        <dbReference type="EMBL" id="NHN56563.1"/>
    </source>
</evidence>
<name>A0A967B2X2_9MICO</name>
<dbReference type="Proteomes" id="UP000744769">
    <property type="component" value="Unassembled WGS sequence"/>
</dbReference>
<dbReference type="AlphaFoldDB" id="A0A967B2X2"/>
<reference evidence="3" key="1">
    <citation type="submission" date="2020-03" db="EMBL/GenBank/DDBJ databases">
        <title>Draft sequencing of Calidifontibacter sp. DB0510.</title>
        <authorList>
            <person name="Kim D.-U."/>
        </authorList>
    </citation>
    <scope>NUCLEOTIDE SEQUENCE</scope>
    <source>
        <strain evidence="3">DB0510</strain>
    </source>
</reference>
<feature type="transmembrane region" description="Helical" evidence="2">
    <location>
        <begin position="21"/>
        <end position="44"/>
    </location>
</feature>
<protein>
    <submittedName>
        <fullName evidence="3">Uncharacterized protein</fullName>
    </submittedName>
</protein>
<feature type="compositionally biased region" description="Low complexity" evidence="1">
    <location>
        <begin position="42"/>
        <end position="60"/>
    </location>
</feature>
<evidence type="ECO:0000256" key="1">
    <source>
        <dbReference type="SAM" id="MobiDB-lite"/>
    </source>
</evidence>
<proteinExistence type="predicted"/>
<organism evidence="3 4">
    <name type="scientific">Metallococcus carri</name>
    <dbReference type="NCBI Taxonomy" id="1656884"/>
    <lineage>
        <taxon>Bacteria</taxon>
        <taxon>Bacillati</taxon>
        <taxon>Actinomycetota</taxon>
        <taxon>Actinomycetes</taxon>
        <taxon>Micrococcales</taxon>
        <taxon>Dermacoccaceae</taxon>
        <taxon>Metallococcus</taxon>
    </lineage>
</organism>
<keyword evidence="4" id="KW-1185">Reference proteome</keyword>
<dbReference type="RefSeq" id="WP_166197233.1">
    <property type="nucleotide sequence ID" value="NZ_JAAOIV010000009.1"/>
</dbReference>
<evidence type="ECO:0000313" key="4">
    <source>
        <dbReference type="Proteomes" id="UP000744769"/>
    </source>
</evidence>
<sequence length="265" mass="26547">MGERSARRERREQALAARRNRAGMAIAAAVVVVGAGAGVAWATMRDGGGTDATRTTVQGTAGDGGGGAAGDSSSADGNASTDTTSSGTASSDGASSDSANATTAATGTAACVARIKAGEAVAATLVPITTHWNQHTSAQRGVNAGTMPVAKAKATWAASKKNGDQEVAAYRTAQTAYDKTPNGCASQDIPQACRDRASKVAGVLTAGQPIAADWSSHLGAMKTKEHAEFGSYLKSWMSLVNRAPGRLASYDKAAAALKSAPSCTA</sequence>
<keyword evidence="2" id="KW-1133">Transmembrane helix</keyword>
<gene>
    <name evidence="3" type="ORF">G9U51_12310</name>
</gene>
<feature type="region of interest" description="Disordered" evidence="1">
    <location>
        <begin position="42"/>
        <end position="100"/>
    </location>
</feature>
<feature type="compositionally biased region" description="Low complexity" evidence="1">
    <location>
        <begin position="70"/>
        <end position="100"/>
    </location>
</feature>
<accession>A0A967B2X2</accession>
<keyword evidence="2" id="KW-0472">Membrane</keyword>
<keyword evidence="2" id="KW-0812">Transmembrane</keyword>
<dbReference type="EMBL" id="JAAOIV010000009">
    <property type="protein sequence ID" value="NHN56563.1"/>
    <property type="molecule type" value="Genomic_DNA"/>
</dbReference>
<evidence type="ECO:0000256" key="2">
    <source>
        <dbReference type="SAM" id="Phobius"/>
    </source>
</evidence>